<dbReference type="AlphaFoldDB" id="E9JBQ7"/>
<protein>
    <submittedName>
        <fullName evidence="2">Uncharacterized protein</fullName>
    </submittedName>
</protein>
<organism>
    <name type="scientific">Solenopsis invicta</name>
    <name type="common">Red imported fire ant</name>
    <name type="synonym">Solenopsis wagneri</name>
    <dbReference type="NCBI Taxonomy" id="13686"/>
    <lineage>
        <taxon>Eukaryota</taxon>
        <taxon>Metazoa</taxon>
        <taxon>Ecdysozoa</taxon>
        <taxon>Arthropoda</taxon>
        <taxon>Hexapoda</taxon>
        <taxon>Insecta</taxon>
        <taxon>Pterygota</taxon>
        <taxon>Neoptera</taxon>
        <taxon>Endopterygota</taxon>
        <taxon>Hymenoptera</taxon>
        <taxon>Apocrita</taxon>
        <taxon>Aculeata</taxon>
        <taxon>Formicoidea</taxon>
        <taxon>Formicidae</taxon>
        <taxon>Myrmicinae</taxon>
        <taxon>Solenopsis</taxon>
    </lineage>
</organism>
<feature type="coiled-coil region" evidence="1">
    <location>
        <begin position="8"/>
        <end position="67"/>
    </location>
</feature>
<name>E9JBQ7_SOLIN</name>
<reference evidence="2" key="1">
    <citation type="journal article" date="2011" name="Proc. Natl. Acad. Sci. U.S.A.">
        <title>The genome of the fire ant Solenopsis invicta.</title>
        <authorList>
            <person name="Wurm Y."/>
            <person name="Wang J."/>
            <person name="Riba-Grognuz O."/>
            <person name="Corona M."/>
            <person name="Nygaard S."/>
            <person name="Hunt B.G."/>
            <person name="Ingram K.K."/>
            <person name="Falquet L."/>
            <person name="Nipitwattanaphon M."/>
            <person name="Gotzek D."/>
            <person name="Dijkstra M.B."/>
            <person name="Oettler J."/>
            <person name="Comtesse F."/>
            <person name="Shih C.J."/>
            <person name="Wu W.J."/>
            <person name="Yang C.C."/>
            <person name="Thomas J."/>
            <person name="Beaudoing E."/>
            <person name="Pradervand S."/>
            <person name="Flegel V."/>
            <person name="Cook E.D."/>
            <person name="Fabbretti R."/>
            <person name="Stockinger H."/>
            <person name="Long L."/>
            <person name="Farmerie W.G."/>
            <person name="Oakey J."/>
            <person name="Boomsma J.J."/>
            <person name="Pamilo P."/>
            <person name="Yi S.V."/>
            <person name="Heinze J."/>
            <person name="Goodisman M.A."/>
            <person name="Farinelli L."/>
            <person name="Harshman K."/>
            <person name="Hulo N."/>
            <person name="Cerutti L."/>
            <person name="Xenarios I."/>
            <person name="Shoemaker D."/>
            <person name="Keller L."/>
        </authorList>
    </citation>
    <scope>NUCLEOTIDE SEQUENCE [LARGE SCALE GENOMIC DNA]</scope>
</reference>
<keyword evidence="1" id="KW-0175">Coiled coil</keyword>
<evidence type="ECO:0000313" key="2">
    <source>
        <dbReference type="EMBL" id="EFZ09747.1"/>
    </source>
</evidence>
<sequence length="209" mass="24381">MDELKSGKIEEEKAMEDMAIQLGNIEEETMDSISEINYTVNTGENENEEMQECQENSNKDKDKLNRKPQVVNNTEDNRGLTKSELDRELYIVVNGRLQRSNGRDMFKKENVNNERFPECYTRCCNVQCRFSEANGYTNLSKNQIILLNWCNKNKIKFENLLMLKFNLAVVSFNKVQQANFFLDISKENLNKCFKTYIDKKTLIRGVIAS</sequence>
<dbReference type="HOGENOM" id="CLU_1316890_0_0_1"/>
<proteinExistence type="predicted"/>
<evidence type="ECO:0000256" key="1">
    <source>
        <dbReference type="SAM" id="Coils"/>
    </source>
</evidence>
<dbReference type="EMBL" id="GL771416">
    <property type="protein sequence ID" value="EFZ09747.1"/>
    <property type="molecule type" value="Genomic_DNA"/>
</dbReference>
<accession>E9JBQ7</accession>
<gene>
    <name evidence="2" type="ORF">SINV_07507</name>
</gene>
<feature type="non-terminal residue" evidence="2">
    <location>
        <position position="209"/>
    </location>
</feature>